<name>A0A9W6P738_9ACTN</name>
<comment type="caution">
    <text evidence="2">The sequence shown here is derived from an EMBL/GenBank/DDBJ whole genome shotgun (WGS) entry which is preliminary data.</text>
</comment>
<organism evidence="2 3">
    <name type="scientific">Nocardiopsis ansamitocini</name>
    <dbReference type="NCBI Taxonomy" id="1670832"/>
    <lineage>
        <taxon>Bacteria</taxon>
        <taxon>Bacillati</taxon>
        <taxon>Actinomycetota</taxon>
        <taxon>Actinomycetes</taxon>
        <taxon>Streptosporangiales</taxon>
        <taxon>Nocardiopsidaceae</taxon>
        <taxon>Nocardiopsis</taxon>
    </lineage>
</organism>
<accession>A0A9W6P738</accession>
<sequence length="123" mass="13461">MSDDTLQYFGDEPVLVCSSEGPPLRDERAATDVLGDGFGRGATWVAVPVARLTDAFFQLRTRVAGEIVQKFANYRMGLAIVGDISRYVDSSTALRDFVGESNRGGQLCFVPDIDALRTRLARD</sequence>
<feature type="domain" description="DUF4180" evidence="1">
    <location>
        <begin position="12"/>
        <end position="120"/>
    </location>
</feature>
<evidence type="ECO:0000259" key="1">
    <source>
        <dbReference type="Pfam" id="PF13788"/>
    </source>
</evidence>
<proteinExistence type="predicted"/>
<protein>
    <recommendedName>
        <fullName evidence="1">DUF4180 domain-containing protein</fullName>
    </recommendedName>
</protein>
<dbReference type="Proteomes" id="UP001165092">
    <property type="component" value="Unassembled WGS sequence"/>
</dbReference>
<evidence type="ECO:0000313" key="3">
    <source>
        <dbReference type="Proteomes" id="UP001165092"/>
    </source>
</evidence>
<gene>
    <name evidence="2" type="ORF">Nans01_26330</name>
</gene>
<dbReference type="InterPro" id="IPR025438">
    <property type="entry name" value="DUF4180"/>
</dbReference>
<evidence type="ECO:0000313" key="2">
    <source>
        <dbReference type="EMBL" id="GLU48282.1"/>
    </source>
</evidence>
<dbReference type="AlphaFoldDB" id="A0A9W6P738"/>
<keyword evidence="3" id="KW-1185">Reference proteome</keyword>
<reference evidence="2" key="1">
    <citation type="submission" date="2023-02" db="EMBL/GenBank/DDBJ databases">
        <title>Nocardiopsis ansamitocini NBRC 112285.</title>
        <authorList>
            <person name="Ichikawa N."/>
            <person name="Sato H."/>
            <person name="Tonouchi N."/>
        </authorList>
    </citation>
    <scope>NUCLEOTIDE SEQUENCE</scope>
    <source>
        <strain evidence="2">NBRC 112285</strain>
    </source>
</reference>
<dbReference type="EMBL" id="BSQG01000004">
    <property type="protein sequence ID" value="GLU48282.1"/>
    <property type="molecule type" value="Genomic_DNA"/>
</dbReference>
<dbReference type="RefSeq" id="WP_285759773.1">
    <property type="nucleotide sequence ID" value="NZ_BSQG01000004.1"/>
</dbReference>
<dbReference type="Pfam" id="PF13788">
    <property type="entry name" value="DUF4180"/>
    <property type="match status" value="1"/>
</dbReference>